<sequence>MVHVHVQQRRESPMVTDTMTLPAEAPWNAGTVLYPRDRCLHQLFDAQAELRPRSTASVQHGRSISYGELKARSDALAARLLDSGVRHGDAVGVCGSRSLEALIAFLGILKTGAAYVPLDDASPPGRLQAMAEDAGVHTVVTLPGSICRIRRVRTRIDLGRSAPSAGPAEAPRAEVLPTDCAYVMFTSGSTGRPKPVAIPHCGVVRLAGSDLVWQRPRPGERVLHAYGLSSDASTIEIWSTLLAGACVVIAEQEELLSPAALESRLLAERVSVAYLTTGVFHHIGRTRPSALRSLRFASAGGEAMDPELARAILSACPDTTVVNFYGPTENSVVSTAHLVHDLSSEATAVPIGRPLENSTCYVVRADDTLAEIGEEGELLVGGDGLALGYLGDPELTAERFVDDLFESGTRLYRTGDRVVRRPDGVLEYRARVDRQIKLRGHRIEPDEIEARLRADDAIGEAVVELEGDNLIGYVTPAHPGQTLPVDRIRGGLAAWLPAPAVPTRLVEIGQFPVTSGGKVDRRRLRGLAAAKATLAPAPEQPPGLGPRETPARIWQLVLGVQPAPGDSFFDIGGDSLLAAEVVTRTLTAFGLDARHGRTLVHSLLRSPTLEDFTAAVIALGTVQDQRAGAAPDTGTVDFRAEARLGFTLPPPRGPRPDWRHPREVLLTGASGFVGAFLLDRLLHRTDARVHCPVRGRDTGHARQKVMRNLARFGLDTTGTADRIDCFPGDLNEPGLGLEPGRAEELAEGLDLVLHSAAQVNFLYPYEALRRANVEGTRQLVRLVAGRAVPVHFFSTIAVLAGFGTAGVRQVDEDLPLDHADQLTMGYAESKWVAEEVLRDAAGQGLPLAVYRPYEITGDRRTGACNTDTAICSLFKTIAETGLAPDIPLPLDFVPVDFLTEAVVHIATEHPATCRTYHMTSPHPASLRDMLDRMDAGGHHIQRLPYEEWVDELVRHVAQNPTSPTAPFVSLCVDRCKQADISVKEMYFEGTFPTVGREHVESDLAGTGLHCPPVDADLLDRYLEYFYTTGYIERP</sequence>
<keyword evidence="7" id="KW-1185">Reference proteome</keyword>
<dbReference type="InterPro" id="IPR010080">
    <property type="entry name" value="Thioester_reductase-like_dom"/>
</dbReference>
<keyword evidence="2" id="KW-0597">Phosphoprotein</keyword>
<protein>
    <submittedName>
        <fullName evidence="6">Non-ribosomal peptide synthetase</fullName>
    </submittedName>
</protein>
<dbReference type="InterPro" id="IPR036736">
    <property type="entry name" value="ACP-like_sf"/>
</dbReference>
<dbReference type="Pfam" id="PF00550">
    <property type="entry name" value="PP-binding"/>
    <property type="match status" value="1"/>
</dbReference>
<feature type="domain" description="Thioester reductase (TE)" evidence="5">
    <location>
        <begin position="666"/>
        <end position="901"/>
    </location>
</feature>
<dbReference type="Pfam" id="PF07993">
    <property type="entry name" value="NAD_binding_4"/>
    <property type="match status" value="1"/>
</dbReference>
<evidence type="ECO:0000256" key="1">
    <source>
        <dbReference type="ARBA" id="ARBA00022450"/>
    </source>
</evidence>
<dbReference type="PROSITE" id="PS00455">
    <property type="entry name" value="AMP_BINDING"/>
    <property type="match status" value="1"/>
</dbReference>
<dbReference type="HOGENOM" id="CLU_000022_2_17_11"/>
<dbReference type="SUPFAM" id="SSF47336">
    <property type="entry name" value="ACP-like"/>
    <property type="match status" value="1"/>
</dbReference>
<dbReference type="Proteomes" id="UP000031526">
    <property type="component" value="Chromosome"/>
</dbReference>
<dbReference type="InterPro" id="IPR045851">
    <property type="entry name" value="AMP-bd_C_sf"/>
</dbReference>
<evidence type="ECO:0000313" key="7">
    <source>
        <dbReference type="Proteomes" id="UP000031526"/>
    </source>
</evidence>
<reference evidence="6 7" key="2">
    <citation type="journal article" date="2016" name="Appl. Microbiol. Biotechnol.">
        <title>Exploiting the genome sequence of Streptomyces nodosus for enhanced antibiotic production.</title>
        <authorList>
            <person name="Sweeney P."/>
            <person name="Murphy C.D."/>
            <person name="Caffrey P."/>
        </authorList>
    </citation>
    <scope>NUCLEOTIDE SEQUENCE [LARGE SCALE GENOMIC DNA]</scope>
    <source>
        <strain evidence="6 7">ATCC 14899</strain>
    </source>
</reference>
<proteinExistence type="predicted"/>
<dbReference type="Gene3D" id="2.30.38.10">
    <property type="entry name" value="Luciferase, Domain 3"/>
    <property type="match status" value="1"/>
</dbReference>
<dbReference type="CDD" id="cd05235">
    <property type="entry name" value="SDR_e1"/>
    <property type="match status" value="1"/>
</dbReference>
<name>A0A0B5DTF8_9ACTN</name>
<dbReference type="PANTHER" id="PTHR44845:SF6">
    <property type="entry name" value="BETA-ALANINE-ACTIVATING ENZYME"/>
    <property type="match status" value="1"/>
</dbReference>
<dbReference type="InterPro" id="IPR009081">
    <property type="entry name" value="PP-bd_ACP"/>
</dbReference>
<organism evidence="6 7">
    <name type="scientific">Streptomyces nodosus</name>
    <dbReference type="NCBI Taxonomy" id="40318"/>
    <lineage>
        <taxon>Bacteria</taxon>
        <taxon>Bacillati</taxon>
        <taxon>Actinomycetota</taxon>
        <taxon>Actinomycetes</taxon>
        <taxon>Kitasatosporales</taxon>
        <taxon>Streptomycetaceae</taxon>
        <taxon>Streptomyces</taxon>
    </lineage>
</organism>
<evidence type="ECO:0000313" key="6">
    <source>
        <dbReference type="EMBL" id="AJE44545.1"/>
    </source>
</evidence>
<feature type="domain" description="Carrier" evidence="4">
    <location>
        <begin position="552"/>
        <end position="592"/>
    </location>
</feature>
<keyword evidence="1" id="KW-0596">Phosphopantetheine</keyword>
<dbReference type="Gene3D" id="3.30.300.30">
    <property type="match status" value="1"/>
</dbReference>
<dbReference type="InterPro" id="IPR020845">
    <property type="entry name" value="AMP-binding_CS"/>
</dbReference>
<dbReference type="Gene3D" id="3.40.50.720">
    <property type="entry name" value="NAD(P)-binding Rossmann-like Domain"/>
    <property type="match status" value="1"/>
</dbReference>
<dbReference type="PANTHER" id="PTHR44845">
    <property type="entry name" value="CARRIER DOMAIN-CONTAINING PROTEIN"/>
    <property type="match status" value="1"/>
</dbReference>
<reference evidence="7" key="1">
    <citation type="submission" date="2014-09" db="EMBL/GenBank/DDBJ databases">
        <title>Sequence of the Streptomyces nodosus genome.</title>
        <authorList>
            <person name="Sweeney P."/>
            <person name="Stephens N."/>
            <person name="Murphy C."/>
            <person name="Caffrey P."/>
        </authorList>
    </citation>
    <scope>NUCLEOTIDE SEQUENCE [LARGE SCALE GENOMIC DNA]</scope>
    <source>
        <strain evidence="7">ATCC 14899</strain>
    </source>
</reference>
<dbReference type="Gene3D" id="1.10.1200.10">
    <property type="entry name" value="ACP-like"/>
    <property type="match status" value="1"/>
</dbReference>
<dbReference type="SUPFAM" id="SSF51735">
    <property type="entry name" value="NAD(P)-binding Rossmann-fold domains"/>
    <property type="match status" value="1"/>
</dbReference>
<feature type="domain" description="AMP-dependent synthetase/ligase" evidence="3">
    <location>
        <begin position="44"/>
        <end position="390"/>
    </location>
</feature>
<dbReference type="InterPro" id="IPR036291">
    <property type="entry name" value="NAD(P)-bd_dom_sf"/>
</dbReference>
<dbReference type="NCBIfam" id="TIGR01746">
    <property type="entry name" value="Thioester-redct"/>
    <property type="match status" value="1"/>
</dbReference>
<dbReference type="CDD" id="cd12117">
    <property type="entry name" value="A_NRPS_Srf_like"/>
    <property type="match status" value="1"/>
</dbReference>
<evidence type="ECO:0000256" key="2">
    <source>
        <dbReference type="ARBA" id="ARBA00022553"/>
    </source>
</evidence>
<evidence type="ECO:0000259" key="3">
    <source>
        <dbReference type="Pfam" id="PF00501"/>
    </source>
</evidence>
<dbReference type="Gene3D" id="3.40.50.980">
    <property type="match status" value="2"/>
</dbReference>
<dbReference type="EMBL" id="CP009313">
    <property type="protein sequence ID" value="AJE44545.1"/>
    <property type="molecule type" value="Genomic_DNA"/>
</dbReference>
<dbReference type="AlphaFoldDB" id="A0A0B5DTF8"/>
<evidence type="ECO:0000259" key="5">
    <source>
        <dbReference type="Pfam" id="PF07993"/>
    </source>
</evidence>
<dbReference type="STRING" id="40318.SNOD_30200"/>
<dbReference type="InterPro" id="IPR013120">
    <property type="entry name" value="FAR_NAD-bd"/>
</dbReference>
<dbReference type="InterPro" id="IPR010071">
    <property type="entry name" value="AA_adenyl_dom"/>
</dbReference>
<dbReference type="SUPFAM" id="SSF56801">
    <property type="entry name" value="Acetyl-CoA synthetase-like"/>
    <property type="match status" value="1"/>
</dbReference>
<gene>
    <name evidence="6" type="ORF">SNOD_30200</name>
</gene>
<accession>A0A0B5DTF8</accession>
<dbReference type="NCBIfam" id="TIGR01733">
    <property type="entry name" value="AA-adenyl-dom"/>
    <property type="match status" value="1"/>
</dbReference>
<evidence type="ECO:0000259" key="4">
    <source>
        <dbReference type="Pfam" id="PF00550"/>
    </source>
</evidence>
<dbReference type="Pfam" id="PF00501">
    <property type="entry name" value="AMP-binding"/>
    <property type="match status" value="1"/>
</dbReference>
<dbReference type="InterPro" id="IPR000873">
    <property type="entry name" value="AMP-dep_synth/lig_dom"/>
</dbReference>